<feature type="non-terminal residue" evidence="2">
    <location>
        <position position="96"/>
    </location>
</feature>
<proteinExistence type="predicted"/>
<sequence>MAEQRPGPRIRVTRAFSQIEEPATLQQLHELLVPTSKKTLDVRRLVSPSRAPPPVPPTSPASLQDDQDVPHAMSVLVKRLNDDVKSVLDVKMHCDV</sequence>
<dbReference type="Proteomes" id="UP000237271">
    <property type="component" value="Unassembled WGS sequence"/>
</dbReference>
<dbReference type="EMBL" id="NCKW01000738">
    <property type="protein sequence ID" value="POM80067.1"/>
    <property type="molecule type" value="Genomic_DNA"/>
</dbReference>
<evidence type="ECO:0000313" key="3">
    <source>
        <dbReference type="Proteomes" id="UP000237271"/>
    </source>
</evidence>
<name>A0A2P4YQI5_9STRA</name>
<feature type="region of interest" description="Disordered" evidence="1">
    <location>
        <begin position="45"/>
        <end position="68"/>
    </location>
</feature>
<comment type="caution">
    <text evidence="2">The sequence shown here is derived from an EMBL/GenBank/DDBJ whole genome shotgun (WGS) entry which is preliminary data.</text>
</comment>
<gene>
    <name evidence="2" type="ORF">PHPALM_2142</name>
</gene>
<accession>A0A2P4YQI5</accession>
<reference evidence="2 3" key="1">
    <citation type="journal article" date="2017" name="Genome Biol. Evol.">
        <title>Phytophthora megakarya and P. palmivora, closely related causal agents of cacao black pod rot, underwent increases in genome sizes and gene numbers by different mechanisms.</title>
        <authorList>
            <person name="Ali S.S."/>
            <person name="Shao J."/>
            <person name="Lary D.J."/>
            <person name="Kronmiller B."/>
            <person name="Shen D."/>
            <person name="Strem M.D."/>
            <person name="Amoako-Attah I."/>
            <person name="Akrofi A.Y."/>
            <person name="Begoude B.A."/>
            <person name="Ten Hoopen G.M."/>
            <person name="Coulibaly K."/>
            <person name="Kebe B.I."/>
            <person name="Melnick R.L."/>
            <person name="Guiltinan M.J."/>
            <person name="Tyler B.M."/>
            <person name="Meinhardt L.W."/>
            <person name="Bailey B.A."/>
        </authorList>
    </citation>
    <scope>NUCLEOTIDE SEQUENCE [LARGE SCALE GENOMIC DNA]</scope>
    <source>
        <strain evidence="3">sbr112.9</strain>
    </source>
</reference>
<dbReference type="AlphaFoldDB" id="A0A2P4YQI5"/>
<feature type="compositionally biased region" description="Pro residues" evidence="1">
    <location>
        <begin position="50"/>
        <end position="59"/>
    </location>
</feature>
<organism evidence="2 3">
    <name type="scientific">Phytophthora palmivora</name>
    <dbReference type="NCBI Taxonomy" id="4796"/>
    <lineage>
        <taxon>Eukaryota</taxon>
        <taxon>Sar</taxon>
        <taxon>Stramenopiles</taxon>
        <taxon>Oomycota</taxon>
        <taxon>Peronosporomycetes</taxon>
        <taxon>Peronosporales</taxon>
        <taxon>Peronosporaceae</taxon>
        <taxon>Phytophthora</taxon>
    </lineage>
</organism>
<evidence type="ECO:0000313" key="2">
    <source>
        <dbReference type="EMBL" id="POM80067.1"/>
    </source>
</evidence>
<evidence type="ECO:0000256" key="1">
    <source>
        <dbReference type="SAM" id="MobiDB-lite"/>
    </source>
</evidence>
<protein>
    <submittedName>
        <fullName evidence="2">Uncharacterized protein</fullName>
    </submittedName>
</protein>
<keyword evidence="3" id="KW-1185">Reference proteome</keyword>